<evidence type="ECO:0000256" key="2">
    <source>
        <dbReference type="ARBA" id="ARBA00023054"/>
    </source>
</evidence>
<feature type="coiled-coil region" evidence="3">
    <location>
        <begin position="2321"/>
        <end position="2350"/>
    </location>
</feature>
<evidence type="ECO:0000313" key="6">
    <source>
        <dbReference type="EMBL" id="DAF55151.1"/>
    </source>
</evidence>
<evidence type="ECO:0000259" key="5">
    <source>
        <dbReference type="Pfam" id="PF10145"/>
    </source>
</evidence>
<dbReference type="NCBIfam" id="TIGR01760">
    <property type="entry name" value="tape_meas_TP901"/>
    <property type="match status" value="1"/>
</dbReference>
<keyword evidence="1" id="KW-1188">Viral release from host cell</keyword>
<dbReference type="Pfam" id="PF10145">
    <property type="entry name" value="PhageMin_Tail"/>
    <property type="match status" value="1"/>
</dbReference>
<keyword evidence="2 3" id="KW-0175">Coiled coil</keyword>
<reference evidence="6" key="1">
    <citation type="journal article" date="2021" name="Proc. Natl. Acad. Sci. U.S.A.">
        <title>A Catalog of Tens of Thousands of Viruses from Human Metagenomes Reveals Hidden Associations with Chronic Diseases.</title>
        <authorList>
            <person name="Tisza M.J."/>
            <person name="Buck C.B."/>
        </authorList>
    </citation>
    <scope>NUCLEOTIDE SEQUENCE</scope>
    <source>
        <strain evidence="6">CtZHD14</strain>
    </source>
</reference>
<feature type="domain" description="Phage tail tape measure protein" evidence="5">
    <location>
        <begin position="156"/>
        <end position="364"/>
    </location>
</feature>
<dbReference type="EMBL" id="BK032687">
    <property type="protein sequence ID" value="DAF55151.1"/>
    <property type="molecule type" value="Genomic_DNA"/>
</dbReference>
<dbReference type="PANTHER" id="PTHR23160:SF19">
    <property type="entry name" value="MYOSIN HEAVY CHAIN-RELATED PROTEIN"/>
    <property type="match status" value="1"/>
</dbReference>
<feature type="coiled-coil region" evidence="3">
    <location>
        <begin position="690"/>
        <end position="756"/>
    </location>
</feature>
<keyword evidence="1" id="KW-1245">Viral tail assembly</keyword>
<dbReference type="PANTHER" id="PTHR23160">
    <property type="entry name" value="SYNAPTONEMAL COMPLEX PROTEIN-RELATED"/>
    <property type="match status" value="1"/>
</dbReference>
<organism evidence="6">
    <name type="scientific">Siphoviridae sp. ctZHD14</name>
    <dbReference type="NCBI Taxonomy" id="2827891"/>
    <lineage>
        <taxon>Viruses</taxon>
        <taxon>Duplodnaviria</taxon>
        <taxon>Heunggongvirae</taxon>
        <taxon>Uroviricota</taxon>
        <taxon>Caudoviricetes</taxon>
    </lineage>
</organism>
<proteinExistence type="predicted"/>
<feature type="compositionally biased region" description="Gly residues" evidence="4">
    <location>
        <begin position="1744"/>
        <end position="1767"/>
    </location>
</feature>
<evidence type="ECO:0000256" key="3">
    <source>
        <dbReference type="SAM" id="Coils"/>
    </source>
</evidence>
<accession>A0A8S5SWT2</accession>
<feature type="coiled-coil region" evidence="3">
    <location>
        <begin position="1092"/>
        <end position="1141"/>
    </location>
</feature>
<name>A0A8S5SWT2_9CAUD</name>
<sequence>MQSMGLISDKQVTEAKSQLIGLQTALSKSFNTKLGMMDMSAFQKNLKESGVEISRLATAFRSVGTSGTTSFNGLLGQLGRIDTRMQSLSKSTDKVINTIGNTFRWGIIASGFSQMMNSIHNAVDYVKDLDSSLTDIMMVTDYSKQQMNEYAKSANEAAKALGSTTVAMTQGTTVFAQQGYDLPKSQQLAEYSIKLANASGQTSDVTADQITAYMNAYGLDSDLQAVGKALDAWAEVANVSAADVQELATASQKAASTANTVGVNMDQLASQIATIESVTKDAPENIGNGLKTIYARFSDISMGNTLEDGVTLGDVTGALSKVGVNALDADGKMRDVGDVMEDLMDVWGQMDQTQKAAIATTLAGKYQLSRFEALMNRSDLYKEYKQSAQEGKDKGTLDVMNEKYMNSLEGRLNQLQSSVEGIFNNLFNTDDFYDFLGGLSQAVDLMDQFTQSIGGGSTALTALGAIGTKVFSSQIGTGIANIANNIGGSAMEKQNAAMRKNMLSRLGKNEGDNLTQNQKDFLELARSGLEKQGIMNEEEAKQWNDALQKALETLSLISEKESEINEKEKAHNKAMGLLGNTFDRQTRHDNRDNIDTDRLAYQTAIEGEIDPKKYEKVLSKRLSNLHDKRSSASEQLKIFKDEGSVNYLDNLATSMMNYRSQIPGATKETQNFGNAIKQAVQEFRDGGANAEVFEKKIEAVIHEMAKEEETLLNIRKNGNLTNDSNREALERDIETKKQAEVLFENQKDQLNSLNEAYDTREMVVNLVNAAGAVGQLSFAWQSFQSLGSLWASDDIDGGEKLLQTVMNLSMAIPMIVSGFKDLKGSVASFEQLATVLQSFSSKQKATDYISQGLFDKLSDSAHIAEKDLNSFQIASTATGVKMKAMGAAAGVASAGVRGLATAVNLLTGPLGIAAMLIGTVATTAFSAMSEQAEQASQKVISTGQDALTSLKTQSDTWEKYTDAYSKFKQTGEVTDELKNSINSLSDAYNLSISTDNLKADSVEKVNEALQKQNDLVTQQAHDQAVAAQREIANKGNNSYFDNGKELYQGIGTYGQQRMNAATTATNEDGSYKYGSFSSTGGYTKDSSWSERMGDLKNFSKEIEKEIEDLKLQKAGADEATIKDLDDKINSLNALKTKQENALKTYLSSEDQQTLKNNQKDLADLAANSIKEGLEKSKTTVDGAREQLMANDDIKTYCQALGEEDGKAYIDGLLNQFGYSTDDVLQAIPLNDTSDDVKSAQESKSKLNALISSYQKNGYLSEDDAADIVADNPEYLEYLTKVGDKYVLNTNALNDWNDAVKAQTEAMEEAQGKFNGKFFDDYQEQLSEGTTKLQAYGNYVDQTPDSGISDAERQAFSDMSNFGQTVNEASQALEDGKISVLDYFDSFDQGFKDNNIGGLFDNIKDYSAEGQDAILELAETLQEGLSNGVSQATKQLKNGQMSLTDYNKVMRRAAESAQEQEAALYGLRKEGKKFVQLTDEENDGVEKLSESQEKWADSQEDINKAIGNSSAIDEMNEALSDNYDYLSSIMDEYGNLTIPWDQIVGTEQFNSMTATMGQSISDFINSSDENLNTFATAIGMTSGQMVNEVGTDANSIAAWLSSDASNFTSGTQAMMSTASSTIGQIGSAAGTAIEGLGEAIGSFKGSIEAHPEGLGLTEVGKISIPGTDVGIPIMAPSFKIGVNGNFGGTSGLDKIKTGLSSLGGGISTLTNVGGAMSNIGLSDWKPGGSGSGTASPSSFKNPGSVGSGGGGGGKGGGGKGGSGGGGGSSYEPKTKDPIEEEIDRYEKVNTELEKIGNEYDRINSEWDRLSGFSKADNLEKQVELLQKQIKLQKEKLEIQKQEAQELRDQLSSQWGITFDAQGFISNYATIHQQLTDKVNGLINQYNNTSSEEGQESLEKQIEDAQESLDKFKDKYQRYDELFGSDMEDTINEIEDLKDSIEDLRIELFKTSIEAVDNIKDIQEKLVDFQAVFSGLQSDDPFRAMATSTAKLKKYFDIATDSANNYYDTLISRLKEQKKQASSDAMREYLQYQIDDALAAQKAQGNATMERYGTGYLDMASKNLEDMLAEIKQFEQTGSSNIFGEDSGDLYEVAKDVFDQAADMMIDFEGQIDDLRDSILDAIDDIADRMEDRMNAYENITDELEHQSDIIQLLHGENAYEEINKVLQAQQGNYQAQMSEMKQQLSIWKDMQSAMKEGSDEWKAIQEKITDTQSNLNDLIQTSLENLQKQYTNTISKITQAWSTNAMGSDLDWMQTEWELINRNADYYLDATNKAYNIQKLQGQYLELLDGSNDLHVQQKINEQMKQQLTYLREKTNLSQYDVQYAQAQLEILQKQIALEEAQRNKNQMKLRRDSQGNYSYVYTANEGDVSSAQSDLLDAQNNAYNLSKEQMKQTQADSLSALTDAKSLIDNIWNDANLSLEEKKKRTQTIVDSLKEYLSATSEQLSTSETNIINDFIGMCEMMTDENKTNLKDIYDQIINGNIDAFDKIDTRWSTSITNWLQNLDDFKASTDSMFNQLVDTANKYQDGIDQVGDLVEVDFNDMSNSIQKCVDATKDLSSGTADFINQLKNDAGTVKEYENTLQSYAAKITDVTNKMRAYQDQVTELGNKLTAKEQENANLSAQVKSLQDRIDYINNGGSSGGGGGGGASNARVGSVVGYRGQYFYDSWGKRPAGNLYAGQSKAVVIDSYSSRDYGGRSSGTGEFKVHIKSADGRYDDLGWIKPSQMFKSGGYTGEWSDGVEDKDNGKLAWLHQKELILNAADTENILSVVSMVRDLTTQLKSGSLSPFGFDKSSYMSKDNVQNIEQSVHITAEFPAVNSTAEIENALLSLNDRAIQYAYRS</sequence>
<feature type="coiled-coil region" evidence="3">
    <location>
        <begin position="2118"/>
        <end position="2182"/>
    </location>
</feature>
<evidence type="ECO:0000256" key="4">
    <source>
        <dbReference type="SAM" id="MobiDB-lite"/>
    </source>
</evidence>
<protein>
    <submittedName>
        <fullName evidence="6">Minor tail protein</fullName>
    </submittedName>
</protein>
<feature type="coiled-coil region" evidence="3">
    <location>
        <begin position="2574"/>
        <end position="2629"/>
    </location>
</feature>
<dbReference type="InterPro" id="IPR010090">
    <property type="entry name" value="Phage_tape_meas"/>
</dbReference>
<feature type="region of interest" description="Disordered" evidence="4">
    <location>
        <begin position="1722"/>
        <end position="1780"/>
    </location>
</feature>
<dbReference type="GO" id="GO:0098003">
    <property type="term" value="P:viral tail assembly"/>
    <property type="evidence" value="ECO:0007669"/>
    <property type="project" value="UniProtKB-KW"/>
</dbReference>
<evidence type="ECO:0000256" key="1">
    <source>
        <dbReference type="ARBA" id="ARBA00022465"/>
    </source>
</evidence>